<dbReference type="KEGG" id="rpod:E0E05_09735"/>
<name>A0A4P6V611_9HYPH</name>
<sequence length="118" mass="13555">MASKRNGTIYTGVTSDLQGRAQEHRDGLTPGFSRRYGCTTLVWYERHDNIVEAIAREKELKKWRRAWKLYLIEGFNPDWSDLLESCYARDNPSDAIRDRGEKAREGGLDSGFRCAAPE</sequence>
<dbReference type="SUPFAM" id="SSF82771">
    <property type="entry name" value="GIY-YIG endonuclease"/>
    <property type="match status" value="1"/>
</dbReference>
<keyword evidence="5" id="KW-1185">Reference proteome</keyword>
<dbReference type="PROSITE" id="PS50164">
    <property type="entry name" value="GIY_YIG"/>
    <property type="match status" value="1"/>
</dbReference>
<reference evidence="4 5" key="1">
    <citation type="journal article" date="2017" name="Int. J. Syst. Evol. Microbiol.">
        <title>Roseitalea porphyridii gen. nov., sp. nov., isolated from a red alga, and reclassification of Hoeflea suaedae Chung et al. 2013 as Pseudohoeflea suaedae gen. nov., comb. nov.</title>
        <authorList>
            <person name="Hyeon J.W."/>
            <person name="Jeong S.E."/>
            <person name="Baek K."/>
            <person name="Jeon C.O."/>
        </authorList>
    </citation>
    <scope>NUCLEOTIDE SEQUENCE [LARGE SCALE GENOMIC DNA]</scope>
    <source>
        <strain evidence="4 5">MA7-20</strain>
    </source>
</reference>
<proteinExistence type="inferred from homology"/>
<organism evidence="4 5">
    <name type="scientific">Roseitalea porphyridii</name>
    <dbReference type="NCBI Taxonomy" id="1852022"/>
    <lineage>
        <taxon>Bacteria</taxon>
        <taxon>Pseudomonadati</taxon>
        <taxon>Pseudomonadota</taxon>
        <taxon>Alphaproteobacteria</taxon>
        <taxon>Hyphomicrobiales</taxon>
        <taxon>Ahrensiaceae</taxon>
        <taxon>Roseitalea</taxon>
    </lineage>
</organism>
<dbReference type="InterPro" id="IPR050190">
    <property type="entry name" value="UPF0213_domain"/>
</dbReference>
<accession>A0A4P6V611</accession>
<evidence type="ECO:0000313" key="4">
    <source>
        <dbReference type="EMBL" id="QBK32343.1"/>
    </source>
</evidence>
<evidence type="ECO:0000256" key="2">
    <source>
        <dbReference type="SAM" id="MobiDB-lite"/>
    </source>
</evidence>
<feature type="compositionally biased region" description="Basic and acidic residues" evidence="2">
    <location>
        <begin position="93"/>
        <end position="107"/>
    </location>
</feature>
<dbReference type="EMBL" id="CP036532">
    <property type="protein sequence ID" value="QBK32343.1"/>
    <property type="molecule type" value="Genomic_DNA"/>
</dbReference>
<dbReference type="AlphaFoldDB" id="A0A4P6V611"/>
<dbReference type="PANTHER" id="PTHR34477">
    <property type="entry name" value="UPF0213 PROTEIN YHBQ"/>
    <property type="match status" value="1"/>
</dbReference>
<dbReference type="OrthoDB" id="287318at2"/>
<feature type="domain" description="GIY-YIG" evidence="3">
    <location>
        <begin position="1"/>
        <end position="70"/>
    </location>
</feature>
<evidence type="ECO:0000256" key="1">
    <source>
        <dbReference type="ARBA" id="ARBA00007435"/>
    </source>
</evidence>
<dbReference type="PANTHER" id="PTHR34477:SF5">
    <property type="entry name" value="BSL5627 PROTEIN"/>
    <property type="match status" value="1"/>
</dbReference>
<evidence type="ECO:0000313" key="5">
    <source>
        <dbReference type="Proteomes" id="UP000293719"/>
    </source>
</evidence>
<dbReference type="Proteomes" id="UP000293719">
    <property type="component" value="Chromosome"/>
</dbReference>
<dbReference type="InterPro" id="IPR000305">
    <property type="entry name" value="GIY-YIG_endonuc"/>
</dbReference>
<dbReference type="CDD" id="cd10448">
    <property type="entry name" value="GIY-YIG_unchar_3"/>
    <property type="match status" value="1"/>
</dbReference>
<protein>
    <submittedName>
        <fullName evidence="4">GIY-YIG nuclease family protein</fullName>
    </submittedName>
</protein>
<gene>
    <name evidence="4" type="ORF">E0E05_09735</name>
</gene>
<feature type="region of interest" description="Disordered" evidence="2">
    <location>
        <begin position="93"/>
        <end position="118"/>
    </location>
</feature>
<dbReference type="InterPro" id="IPR035901">
    <property type="entry name" value="GIY-YIG_endonuc_sf"/>
</dbReference>
<evidence type="ECO:0000259" key="3">
    <source>
        <dbReference type="PROSITE" id="PS50164"/>
    </source>
</evidence>
<dbReference type="Gene3D" id="3.40.1440.10">
    <property type="entry name" value="GIY-YIG endonuclease"/>
    <property type="match status" value="1"/>
</dbReference>
<dbReference type="Pfam" id="PF01541">
    <property type="entry name" value="GIY-YIG"/>
    <property type="match status" value="1"/>
</dbReference>
<comment type="similarity">
    <text evidence="1">Belongs to the UPF0213 family.</text>
</comment>